<organism evidence="2 3">
    <name type="scientific">Agrobacterium vitis</name>
    <name type="common">Rhizobium vitis</name>
    <dbReference type="NCBI Taxonomy" id="373"/>
    <lineage>
        <taxon>Bacteria</taxon>
        <taxon>Pseudomonadati</taxon>
        <taxon>Pseudomonadota</taxon>
        <taxon>Alphaproteobacteria</taxon>
        <taxon>Hyphomicrobiales</taxon>
        <taxon>Rhizobiaceae</taxon>
        <taxon>Rhizobium/Agrobacterium group</taxon>
        <taxon>Agrobacterium</taxon>
    </lineage>
</organism>
<dbReference type="GO" id="GO:0008721">
    <property type="term" value="F:D-serine ammonia-lyase activity"/>
    <property type="evidence" value="ECO:0007669"/>
    <property type="project" value="TreeGrafter"/>
</dbReference>
<dbReference type="EMBL" id="QUSG01000022">
    <property type="protein sequence ID" value="KAA3521100.1"/>
    <property type="molecule type" value="Genomic_DNA"/>
</dbReference>
<dbReference type="SUPFAM" id="SSF51419">
    <property type="entry name" value="PLP-binding barrel"/>
    <property type="match status" value="1"/>
</dbReference>
<gene>
    <name evidence="2" type="ORF">DXT89_23605</name>
</gene>
<evidence type="ECO:0000259" key="1">
    <source>
        <dbReference type="Pfam" id="PF01168"/>
    </source>
</evidence>
<dbReference type="GO" id="GO:0036088">
    <property type="term" value="P:D-serine catabolic process"/>
    <property type="evidence" value="ECO:0007669"/>
    <property type="project" value="TreeGrafter"/>
</dbReference>
<proteinExistence type="predicted"/>
<name>A0A368P0X8_AGRVI</name>
<dbReference type="PANTHER" id="PTHR28004:SF2">
    <property type="entry name" value="D-SERINE DEHYDRATASE"/>
    <property type="match status" value="1"/>
</dbReference>
<reference evidence="2 3" key="1">
    <citation type="submission" date="2018-08" db="EMBL/GenBank/DDBJ databases">
        <title>Genome sequencing of Agrobacterium vitis strain ICMP 10754.</title>
        <authorList>
            <person name="Visnovsky S.B."/>
            <person name="Pitman A.R."/>
        </authorList>
    </citation>
    <scope>NUCLEOTIDE SEQUENCE [LARGE SCALE GENOMIC DNA]</scope>
    <source>
        <strain evidence="2 3">ICMP 10754</strain>
    </source>
</reference>
<dbReference type="Proteomes" id="UP000436911">
    <property type="component" value="Unassembled WGS sequence"/>
</dbReference>
<dbReference type="GeneID" id="60680398"/>
<evidence type="ECO:0000313" key="2">
    <source>
        <dbReference type="EMBL" id="KAA3521100.1"/>
    </source>
</evidence>
<accession>A0A368P0X8</accession>
<dbReference type="InterPro" id="IPR051466">
    <property type="entry name" value="D-amino_acid_metab_enzyme"/>
</dbReference>
<sequence length="388" mass="42211">MAEADYFRMLSEALSQAESFRPVLVVDRDRLDANIATIAGGLAPGLGLRVVDKSLSSIPLLERILTQAGTMRLMSFHLPMTCAVLEAFPKAEILYGKPLPTRALAAWMRLASPHLVEDLLRRTVFLIDSPDRLDQYAALAHEAGQTIRIAFETDTGMHRGGFETPDALAAICARAVQQKELRIEGLVGYEAHIPEVARLIGGAAEQEKVVSRIKAFVSVFPEGACAIANTGGSKTALSYHDAGAANEVSVGSAFLKPTDFDMPSLEAVQPAVFIATPVLKVEEVRLPGPAWLTSLTQAIGLFPRKGCFLYGGKWMAKPAFPKGMRENKIWGLSSNQQMMALPYESALKPDDFAFFRPTQSEAVLQHFDGIHVLSKGRIIETWPTLPPG</sequence>
<dbReference type="OrthoDB" id="339576at2"/>
<dbReference type="PANTHER" id="PTHR28004">
    <property type="entry name" value="ZGC:162816-RELATED"/>
    <property type="match status" value="1"/>
</dbReference>
<dbReference type="Pfam" id="PF01168">
    <property type="entry name" value="Ala_racemase_N"/>
    <property type="match status" value="1"/>
</dbReference>
<dbReference type="RefSeq" id="WP_060719529.1">
    <property type="nucleotide sequence ID" value="NZ_CP055266.1"/>
</dbReference>
<dbReference type="AlphaFoldDB" id="A0A368P0X8"/>
<comment type="caution">
    <text evidence="2">The sequence shown here is derived from an EMBL/GenBank/DDBJ whole genome shotgun (WGS) entry which is preliminary data.</text>
</comment>
<dbReference type="InterPro" id="IPR001608">
    <property type="entry name" value="Ala_racemase_N"/>
</dbReference>
<protein>
    <submittedName>
        <fullName evidence="2">DSD1 family PLP-dependent enzyme</fullName>
    </submittedName>
</protein>
<evidence type="ECO:0000313" key="3">
    <source>
        <dbReference type="Proteomes" id="UP000436911"/>
    </source>
</evidence>
<dbReference type="InterPro" id="IPR029066">
    <property type="entry name" value="PLP-binding_barrel"/>
</dbReference>
<feature type="domain" description="Alanine racemase N-terminal" evidence="1">
    <location>
        <begin position="111"/>
        <end position="254"/>
    </location>
</feature>
<dbReference type="Gene3D" id="3.20.20.10">
    <property type="entry name" value="Alanine racemase"/>
    <property type="match status" value="1"/>
</dbReference>